<dbReference type="SUPFAM" id="SSF46600">
    <property type="entry name" value="C-terminal UvrC-binding domain of UvrB"/>
    <property type="match status" value="1"/>
</dbReference>
<dbReference type="Gene3D" id="1.10.150.20">
    <property type="entry name" value="5' to 3' exonuclease, C-terminal subdomain"/>
    <property type="match status" value="1"/>
</dbReference>
<dbReference type="SMART" id="SM00278">
    <property type="entry name" value="HhH1"/>
    <property type="match status" value="2"/>
</dbReference>
<dbReference type="InterPro" id="IPR036876">
    <property type="entry name" value="UVR_dom_sf"/>
</dbReference>
<dbReference type="InterPro" id="IPR047296">
    <property type="entry name" value="GIY-YIG_UvrC_Cho"/>
</dbReference>
<dbReference type="InterPro" id="IPR038476">
    <property type="entry name" value="UvrC_RNase_H_dom_sf"/>
</dbReference>
<sequence length="681" mass="74495">MIEDVNGTPKAVPLEDASCFDARTVLAQLPHLPGVYRYYDAAGNVLYVGKARDLKKRVSSYFNKTQLSPRIALMVNRIAKLETTVTRSETEALLLENNLIKALQPKYNILFRDDKSYPFLKLTGHKYPRMAYYRGAIDRQAQYFGPFPSAWAVRESIQILQKVFQLRTCEDSVFTNRTRPCLLHQIHRCSAPCVGAVSDEDYARDVANASAFLSGRQSEVLKTLEEKMFAYSNALKFEQAAAVRNQMQALSGVLQQQSVETAGDVDADILAVVFQGGRACVNLAMVRGGRHLGDKAYFPTHLDGTVEDVEIEGEAGSLESRLLEAFVAQHYLGQGVPPVLIVSHPLPGDELLAALCEQAGRRIAVVRQPQGQRRAWLEMAQQGAQLAITRLLTEQGSQQARTHALMETLGLELDDAGELRVECFDISHTAGEATQASCVVFHHHKMQNSEYRRFNITGITPGDDYAAMRQVLTRRYGRLMEAAAAAEDDVPVAEVAAKGDTSSVEADIALAVASTEMTAAPAAETTTSGGMEANLPQLVLIDGGKGQVEVARQVFEELGIDIGRLVGVAKGEGRKVGLETLIFADGRAPLALGRESSVLMLIAQIRDEAHRFAITGMRAKRAKARQGSRLDEIEGIGAKRRQRLLTRFGGLQGVMAASVDELASVEGISSTLAEQIYRQLH</sequence>
<evidence type="ECO:0000256" key="3">
    <source>
        <dbReference type="ARBA" id="ARBA00022769"/>
    </source>
</evidence>
<organism evidence="11 12">
    <name type="scientific">Pandoraea terrae</name>
    <dbReference type="NCBI Taxonomy" id="1537710"/>
    <lineage>
        <taxon>Bacteria</taxon>
        <taxon>Pseudomonadati</taxon>
        <taxon>Pseudomonadota</taxon>
        <taxon>Betaproteobacteria</taxon>
        <taxon>Burkholderiales</taxon>
        <taxon>Burkholderiaceae</taxon>
        <taxon>Pandoraea</taxon>
    </lineage>
</organism>
<dbReference type="InterPro" id="IPR050066">
    <property type="entry name" value="UvrABC_protein_C"/>
</dbReference>
<dbReference type="Pfam" id="PF08459">
    <property type="entry name" value="UvrC_RNaseH_dom"/>
    <property type="match status" value="1"/>
</dbReference>
<dbReference type="Pfam" id="PF14520">
    <property type="entry name" value="HHH_5"/>
    <property type="match status" value="1"/>
</dbReference>
<dbReference type="InterPro" id="IPR000305">
    <property type="entry name" value="GIY-YIG_endonuc"/>
</dbReference>
<evidence type="ECO:0000259" key="10">
    <source>
        <dbReference type="PROSITE" id="PS50165"/>
    </source>
</evidence>
<proteinExistence type="inferred from homology"/>
<gene>
    <name evidence="7 11" type="primary">uvrC</name>
    <name evidence="11" type="ORF">PTE30175_01618</name>
</gene>
<keyword evidence="4 7" id="KW-0267">Excision nuclease</keyword>
<comment type="subcellular location">
    <subcellularLocation>
        <location evidence="7">Cytoplasm</location>
    </subcellularLocation>
</comment>
<dbReference type="GO" id="GO:0009380">
    <property type="term" value="C:excinuclease repair complex"/>
    <property type="evidence" value="ECO:0007669"/>
    <property type="project" value="InterPro"/>
</dbReference>
<dbReference type="InterPro" id="IPR010994">
    <property type="entry name" value="RuvA_2-like"/>
</dbReference>
<keyword evidence="1 7" id="KW-0963">Cytoplasm</keyword>
<comment type="function">
    <text evidence="7">The UvrABC repair system catalyzes the recognition and processing of DNA lesions. UvrC both incises the 5' and 3' sides of the lesion. The N-terminal half is responsible for the 3' incision and the C-terminal half is responsible for the 5' incision.</text>
</comment>
<dbReference type="Proteomes" id="UP000414233">
    <property type="component" value="Unassembled WGS sequence"/>
</dbReference>
<dbReference type="Pfam" id="PF22920">
    <property type="entry name" value="UvrC_RNaseH"/>
    <property type="match status" value="1"/>
</dbReference>
<dbReference type="Gene3D" id="3.40.1440.10">
    <property type="entry name" value="GIY-YIG endonuclease"/>
    <property type="match status" value="1"/>
</dbReference>
<dbReference type="GO" id="GO:0003677">
    <property type="term" value="F:DNA binding"/>
    <property type="evidence" value="ECO:0007669"/>
    <property type="project" value="UniProtKB-UniRule"/>
</dbReference>
<comment type="subunit">
    <text evidence="7">Interacts with UvrB in an incision complex.</text>
</comment>
<comment type="similarity">
    <text evidence="7">Belongs to the UvrC family.</text>
</comment>
<dbReference type="SMART" id="SM00465">
    <property type="entry name" value="GIYc"/>
    <property type="match status" value="1"/>
</dbReference>
<dbReference type="Gene3D" id="4.10.860.10">
    <property type="entry name" value="UVR domain"/>
    <property type="match status" value="1"/>
</dbReference>
<evidence type="ECO:0000256" key="7">
    <source>
        <dbReference type="HAMAP-Rule" id="MF_00203"/>
    </source>
</evidence>
<dbReference type="HAMAP" id="MF_00203">
    <property type="entry name" value="UvrC"/>
    <property type="match status" value="1"/>
</dbReference>
<dbReference type="PROSITE" id="PS50151">
    <property type="entry name" value="UVR"/>
    <property type="match status" value="1"/>
</dbReference>
<feature type="domain" description="GIY-YIG" evidence="9">
    <location>
        <begin position="31"/>
        <end position="109"/>
    </location>
</feature>
<evidence type="ECO:0000259" key="9">
    <source>
        <dbReference type="PROSITE" id="PS50164"/>
    </source>
</evidence>
<dbReference type="InterPro" id="IPR035901">
    <property type="entry name" value="GIY-YIG_endonuc_sf"/>
</dbReference>
<dbReference type="EMBL" id="CABPRZ010000005">
    <property type="protein sequence ID" value="VVD92277.1"/>
    <property type="molecule type" value="Genomic_DNA"/>
</dbReference>
<evidence type="ECO:0000259" key="8">
    <source>
        <dbReference type="PROSITE" id="PS50151"/>
    </source>
</evidence>
<keyword evidence="6 7" id="KW-0742">SOS response</keyword>
<dbReference type="InterPro" id="IPR001943">
    <property type="entry name" value="UVR_dom"/>
</dbReference>
<evidence type="ECO:0000256" key="5">
    <source>
        <dbReference type="ARBA" id="ARBA00023204"/>
    </source>
</evidence>
<keyword evidence="3 7" id="KW-0228">DNA excision</keyword>
<dbReference type="PANTHER" id="PTHR30562">
    <property type="entry name" value="UVRC/OXIDOREDUCTASE"/>
    <property type="match status" value="1"/>
</dbReference>
<dbReference type="AlphaFoldDB" id="A0A5E4TWT1"/>
<evidence type="ECO:0000256" key="6">
    <source>
        <dbReference type="ARBA" id="ARBA00023236"/>
    </source>
</evidence>
<evidence type="ECO:0000313" key="11">
    <source>
        <dbReference type="EMBL" id="VVD92277.1"/>
    </source>
</evidence>
<reference evidence="11 12" key="1">
    <citation type="submission" date="2019-08" db="EMBL/GenBank/DDBJ databases">
        <authorList>
            <person name="Peeters C."/>
        </authorList>
    </citation>
    <scope>NUCLEOTIDE SEQUENCE [LARGE SCALE GENOMIC DNA]</scope>
    <source>
        <strain evidence="11 12">LMG 30175</strain>
    </source>
</reference>
<dbReference type="InterPro" id="IPR003583">
    <property type="entry name" value="Hlx-hairpin-Hlx_DNA-bd_motif"/>
</dbReference>
<evidence type="ECO:0000256" key="2">
    <source>
        <dbReference type="ARBA" id="ARBA00022763"/>
    </source>
</evidence>
<dbReference type="NCBIfam" id="TIGR00194">
    <property type="entry name" value="uvrC"/>
    <property type="match status" value="1"/>
</dbReference>
<keyword evidence="12" id="KW-1185">Reference proteome</keyword>
<evidence type="ECO:0000313" key="12">
    <source>
        <dbReference type="Proteomes" id="UP000414233"/>
    </source>
</evidence>
<dbReference type="PANTHER" id="PTHR30562:SF1">
    <property type="entry name" value="UVRABC SYSTEM PROTEIN C"/>
    <property type="match status" value="1"/>
</dbReference>
<feature type="domain" description="UvrC family homology region profile" evidence="10">
    <location>
        <begin position="269"/>
        <end position="555"/>
    </location>
</feature>
<dbReference type="RefSeq" id="WP_150696552.1">
    <property type="nucleotide sequence ID" value="NZ_CABPRZ010000005.1"/>
</dbReference>
<dbReference type="InterPro" id="IPR004791">
    <property type="entry name" value="UvrC"/>
</dbReference>
<dbReference type="Pfam" id="PF02151">
    <property type="entry name" value="UVR"/>
    <property type="match status" value="1"/>
</dbReference>
<name>A0A5E4TWT1_9BURK</name>
<keyword evidence="5 7" id="KW-0234">DNA repair</keyword>
<dbReference type="GO" id="GO:0009381">
    <property type="term" value="F:excinuclease ABC activity"/>
    <property type="evidence" value="ECO:0007669"/>
    <property type="project" value="UniProtKB-UniRule"/>
</dbReference>
<dbReference type="PROSITE" id="PS50164">
    <property type="entry name" value="GIY_YIG"/>
    <property type="match status" value="1"/>
</dbReference>
<evidence type="ECO:0000256" key="4">
    <source>
        <dbReference type="ARBA" id="ARBA00022881"/>
    </source>
</evidence>
<dbReference type="SUPFAM" id="SSF47781">
    <property type="entry name" value="RuvA domain 2-like"/>
    <property type="match status" value="1"/>
</dbReference>
<dbReference type="Pfam" id="PF01541">
    <property type="entry name" value="GIY-YIG"/>
    <property type="match status" value="1"/>
</dbReference>
<protein>
    <recommendedName>
        <fullName evidence="7">UvrABC system protein C</fullName>
        <shortName evidence="7">Protein UvrC</shortName>
    </recommendedName>
    <alternativeName>
        <fullName evidence="7">Excinuclease ABC subunit C</fullName>
    </alternativeName>
</protein>
<dbReference type="GO" id="GO:0006289">
    <property type="term" value="P:nucleotide-excision repair"/>
    <property type="evidence" value="ECO:0007669"/>
    <property type="project" value="UniProtKB-UniRule"/>
</dbReference>
<dbReference type="FunFam" id="3.40.1440.10:FF:000001">
    <property type="entry name" value="UvrABC system protein C"/>
    <property type="match status" value="1"/>
</dbReference>
<dbReference type="GO" id="GO:0009432">
    <property type="term" value="P:SOS response"/>
    <property type="evidence" value="ECO:0007669"/>
    <property type="project" value="UniProtKB-UniRule"/>
</dbReference>
<dbReference type="Gene3D" id="3.30.420.340">
    <property type="entry name" value="UvrC, RNAse H endonuclease domain"/>
    <property type="match status" value="1"/>
</dbReference>
<dbReference type="PROSITE" id="PS50165">
    <property type="entry name" value="UVRC"/>
    <property type="match status" value="1"/>
</dbReference>
<feature type="domain" description="UVR" evidence="8">
    <location>
        <begin position="218"/>
        <end position="253"/>
    </location>
</feature>
<dbReference type="CDD" id="cd10434">
    <property type="entry name" value="GIY-YIG_UvrC_Cho"/>
    <property type="match status" value="1"/>
</dbReference>
<dbReference type="OrthoDB" id="9804933at2"/>
<dbReference type="SUPFAM" id="SSF82771">
    <property type="entry name" value="GIY-YIG endonuclease"/>
    <property type="match status" value="1"/>
</dbReference>
<accession>A0A5E4TWT1</accession>
<dbReference type="NCBIfam" id="NF001824">
    <property type="entry name" value="PRK00558.1-5"/>
    <property type="match status" value="1"/>
</dbReference>
<keyword evidence="2 7" id="KW-0227">DNA damage</keyword>
<evidence type="ECO:0000256" key="1">
    <source>
        <dbReference type="ARBA" id="ARBA00022490"/>
    </source>
</evidence>
<dbReference type="InterPro" id="IPR001162">
    <property type="entry name" value="UvrC_RNase_H_dom"/>
</dbReference>
<dbReference type="GO" id="GO:0005737">
    <property type="term" value="C:cytoplasm"/>
    <property type="evidence" value="ECO:0007669"/>
    <property type="project" value="UniProtKB-SubCell"/>
</dbReference>